<name>A0A8J7JE42_9BACT</name>
<evidence type="ECO:0000256" key="14">
    <source>
        <dbReference type="ARBA" id="ARBA00023268"/>
    </source>
</evidence>
<dbReference type="InterPro" id="IPR020396">
    <property type="entry name" value="NADH_UbQ_OxRdtase_CS"/>
</dbReference>
<feature type="binding site" evidence="17">
    <location>
        <position position="35"/>
    </location>
    <ligand>
        <name>[4Fe-4S] cluster</name>
        <dbReference type="ChEBI" id="CHEBI:49883"/>
    </ligand>
</feature>
<dbReference type="NCBIfam" id="NF009808">
    <property type="entry name" value="PRK13292.1"/>
    <property type="match status" value="1"/>
</dbReference>
<dbReference type="PROSITE" id="PS00542">
    <property type="entry name" value="COMPLEX1_30K"/>
    <property type="match status" value="1"/>
</dbReference>
<keyword evidence="17" id="KW-0004">4Fe-4S</keyword>
<feature type="domain" description="NADH:ubiquinone oxidoreductase 30kDa subunit" evidence="19">
    <location>
        <begin position="252"/>
        <end position="377"/>
    </location>
</feature>
<evidence type="ECO:0000259" key="21">
    <source>
        <dbReference type="Pfam" id="PF01058"/>
    </source>
</evidence>
<evidence type="ECO:0000256" key="9">
    <source>
        <dbReference type="ARBA" id="ARBA00022719"/>
    </source>
</evidence>
<dbReference type="Gene3D" id="3.40.50.12280">
    <property type="match status" value="1"/>
</dbReference>
<dbReference type="GO" id="GO:0050136">
    <property type="term" value="F:NADH dehydrogenase (quinone) (non-electrogenic) activity"/>
    <property type="evidence" value="ECO:0007669"/>
    <property type="project" value="UniProtKB-UniRule"/>
</dbReference>
<evidence type="ECO:0000256" key="17">
    <source>
        <dbReference type="HAMAP-Rule" id="MF_01356"/>
    </source>
</evidence>
<dbReference type="PANTHER" id="PTHR11993:SF45">
    <property type="entry name" value="NADH-QUINONE OXIDOREDUCTASE SUBUNIT C_D"/>
    <property type="match status" value="1"/>
</dbReference>
<comment type="catalytic activity">
    <reaction evidence="16 17">
        <text>a quinone + NADH + 5 H(+)(in) = a quinol + NAD(+) + 4 H(+)(out)</text>
        <dbReference type="Rhea" id="RHEA:57888"/>
        <dbReference type="ChEBI" id="CHEBI:15378"/>
        <dbReference type="ChEBI" id="CHEBI:24646"/>
        <dbReference type="ChEBI" id="CHEBI:57540"/>
        <dbReference type="ChEBI" id="CHEBI:57945"/>
        <dbReference type="ChEBI" id="CHEBI:132124"/>
    </reaction>
</comment>
<dbReference type="InterPro" id="IPR014029">
    <property type="entry name" value="NADH_UbQ_OxRdtase_49kDa_CS"/>
</dbReference>
<gene>
    <name evidence="17" type="primary">nuoB</name>
    <name evidence="18" type="synonym">nuoD</name>
    <name evidence="22" type="ORF">JFN93_13240</name>
</gene>
<comment type="similarity">
    <text evidence="17">Belongs to the complex I 20 kDa subunit family.</text>
</comment>
<keyword evidence="17" id="KW-0479">Metal-binding</keyword>
<evidence type="ECO:0000256" key="15">
    <source>
        <dbReference type="ARBA" id="ARBA00025957"/>
    </source>
</evidence>
<comment type="similarity">
    <text evidence="3">In the N-terminal section; belongs to the complex I 20 kDa subunit family.</text>
</comment>
<keyword evidence="8" id="KW-0997">Cell inner membrane</keyword>
<comment type="subunit">
    <text evidence="17">NDH-1 is composed of 14 different subunits. Subunits NuoB, C, D, E, F, and G constitute the peripheral sector of the complex.</text>
</comment>
<dbReference type="NCBIfam" id="NF005012">
    <property type="entry name" value="PRK06411.1"/>
    <property type="match status" value="1"/>
</dbReference>
<dbReference type="GO" id="GO:0005886">
    <property type="term" value="C:plasma membrane"/>
    <property type="evidence" value="ECO:0007669"/>
    <property type="project" value="UniProtKB-SubCell"/>
</dbReference>
<keyword evidence="22" id="KW-0560">Oxidoreductase</keyword>
<keyword evidence="9 17" id="KW-0874">Quinone</keyword>
<feature type="domain" description="NADH:ubiquinone oxidoreductase-like 20kDa subunit" evidence="21">
    <location>
        <begin position="35"/>
        <end position="144"/>
    </location>
</feature>
<proteinExistence type="inferred from homology"/>
<dbReference type="HAMAP" id="MF_01358">
    <property type="entry name" value="NDH1_NuoD"/>
    <property type="match status" value="1"/>
</dbReference>
<evidence type="ECO:0000313" key="22">
    <source>
        <dbReference type="EMBL" id="MBJ6725678.1"/>
    </source>
</evidence>
<comment type="caution">
    <text evidence="22">The sequence shown here is derived from an EMBL/GenBank/DDBJ whole genome shotgun (WGS) entry which is preliminary data.</text>
</comment>
<accession>A0A8J7JE42</accession>
<dbReference type="GO" id="GO:0008137">
    <property type="term" value="F:NADH dehydrogenase (ubiquinone) activity"/>
    <property type="evidence" value="ECO:0007669"/>
    <property type="project" value="InterPro"/>
</dbReference>
<dbReference type="InterPro" id="IPR001268">
    <property type="entry name" value="NADH_UbQ_OxRdtase_30kDa_su"/>
</dbReference>
<dbReference type="InterPro" id="IPR001135">
    <property type="entry name" value="NADH_Q_OxRdtase_suD"/>
</dbReference>
<keyword evidence="11 17" id="KW-0520">NAD</keyword>
<evidence type="ECO:0000256" key="1">
    <source>
        <dbReference type="ARBA" id="ARBA00002378"/>
    </source>
</evidence>
<evidence type="ECO:0000256" key="18">
    <source>
        <dbReference type="HAMAP-Rule" id="MF_01358"/>
    </source>
</evidence>
<keyword evidence="13 17" id="KW-0472">Membrane</keyword>
<dbReference type="AlphaFoldDB" id="A0A8J7JE42"/>
<dbReference type="GO" id="GO:0051539">
    <property type="term" value="F:4 iron, 4 sulfur cluster binding"/>
    <property type="evidence" value="ECO:0007669"/>
    <property type="project" value="UniProtKB-KW"/>
</dbReference>
<keyword evidence="7 17" id="KW-1003">Cell membrane</keyword>
<dbReference type="InterPro" id="IPR006137">
    <property type="entry name" value="NADH_UbQ_OxRdtase-like_20kDa"/>
</dbReference>
<comment type="similarity">
    <text evidence="5">In the C-terminal section; belongs to the complex I 49 kDa subunit family.</text>
</comment>
<dbReference type="GO" id="GO:0005506">
    <property type="term" value="F:iron ion binding"/>
    <property type="evidence" value="ECO:0007669"/>
    <property type="project" value="UniProtKB-UniRule"/>
</dbReference>
<dbReference type="EMBL" id="JAEMHM010000010">
    <property type="protein sequence ID" value="MBJ6725678.1"/>
    <property type="molecule type" value="Genomic_DNA"/>
</dbReference>
<dbReference type="NCBIfam" id="TIGR01957">
    <property type="entry name" value="nuoB_fam"/>
    <property type="match status" value="1"/>
</dbReference>
<dbReference type="SUPFAM" id="SSF143243">
    <property type="entry name" value="Nqo5-like"/>
    <property type="match status" value="1"/>
</dbReference>
<dbReference type="InterPro" id="IPR029014">
    <property type="entry name" value="NiFe-Hase_large"/>
</dbReference>
<comment type="cofactor">
    <cofactor evidence="17">
        <name>[4Fe-4S] cluster</name>
        <dbReference type="ChEBI" id="CHEBI:49883"/>
    </cofactor>
    <text evidence="17">Binds 1 [4Fe-4S] cluster.</text>
</comment>
<dbReference type="Proteomes" id="UP000636888">
    <property type="component" value="Unassembled WGS sequence"/>
</dbReference>
<evidence type="ECO:0000259" key="19">
    <source>
        <dbReference type="Pfam" id="PF00329"/>
    </source>
</evidence>
<feature type="domain" description="NADH-quinone oxidoreductase subunit D" evidence="20">
    <location>
        <begin position="520"/>
        <end position="790"/>
    </location>
</feature>
<dbReference type="EC" id="7.1.1.-" evidence="17"/>
<evidence type="ECO:0000259" key="20">
    <source>
        <dbReference type="Pfam" id="PF00346"/>
    </source>
</evidence>
<evidence type="ECO:0000256" key="13">
    <source>
        <dbReference type="ARBA" id="ARBA00023136"/>
    </source>
</evidence>
<feature type="binding site" evidence="17">
    <location>
        <position position="101"/>
    </location>
    <ligand>
        <name>[4Fe-4S] cluster</name>
        <dbReference type="ChEBI" id="CHEBI:49883"/>
    </ligand>
</feature>
<evidence type="ECO:0000313" key="23">
    <source>
        <dbReference type="Proteomes" id="UP000636888"/>
    </source>
</evidence>
<dbReference type="InterPro" id="IPR022885">
    <property type="entry name" value="NDH1_su_D/H"/>
</dbReference>
<dbReference type="SUPFAM" id="SSF56770">
    <property type="entry name" value="HydA/Nqo6-like"/>
    <property type="match status" value="1"/>
</dbReference>
<keyword evidence="23" id="KW-1185">Reference proteome</keyword>
<dbReference type="FunFam" id="3.40.50.12280:FF:000002">
    <property type="entry name" value="NADH-quinone oxidoreductase subunit B"/>
    <property type="match status" value="1"/>
</dbReference>
<dbReference type="HAMAP" id="MF_01356">
    <property type="entry name" value="NDH1_NuoB"/>
    <property type="match status" value="1"/>
</dbReference>
<keyword evidence="10 17" id="KW-1278">Translocase</keyword>
<dbReference type="Pfam" id="PF00329">
    <property type="entry name" value="Complex1_30kDa"/>
    <property type="match status" value="1"/>
</dbReference>
<dbReference type="RefSeq" id="WP_199384569.1">
    <property type="nucleotide sequence ID" value="NZ_JAEMHM010000010.1"/>
</dbReference>
<dbReference type="SUPFAM" id="SSF56762">
    <property type="entry name" value="HydB/Nqo4-like"/>
    <property type="match status" value="1"/>
</dbReference>
<feature type="binding site" evidence="17">
    <location>
        <position position="130"/>
    </location>
    <ligand>
        <name>[4Fe-4S] cluster</name>
        <dbReference type="ChEBI" id="CHEBI:49883"/>
    </ligand>
</feature>
<evidence type="ECO:0000256" key="11">
    <source>
        <dbReference type="ARBA" id="ARBA00023027"/>
    </source>
</evidence>
<reference evidence="22" key="1">
    <citation type="submission" date="2020-12" db="EMBL/GenBank/DDBJ databases">
        <title>Geomonas sp. Red875, isolated from river sediment.</title>
        <authorList>
            <person name="Xu Z."/>
            <person name="Zhang Z."/>
            <person name="Masuda Y."/>
            <person name="Itoh H."/>
            <person name="Senoo K."/>
        </authorList>
    </citation>
    <scope>NUCLEOTIDE SEQUENCE</scope>
    <source>
        <strain evidence="22">Red875</strain>
    </source>
</reference>
<evidence type="ECO:0000256" key="10">
    <source>
        <dbReference type="ARBA" id="ARBA00022967"/>
    </source>
</evidence>
<dbReference type="GO" id="GO:0051287">
    <property type="term" value="F:NAD binding"/>
    <property type="evidence" value="ECO:0007669"/>
    <property type="project" value="InterPro"/>
</dbReference>
<keyword evidence="6 17" id="KW-0813">Transport</keyword>
<organism evidence="22 23">
    <name type="scientific">Geomesophilobacter sediminis</name>
    <dbReference type="NCBI Taxonomy" id="2798584"/>
    <lineage>
        <taxon>Bacteria</taxon>
        <taxon>Pseudomonadati</taxon>
        <taxon>Thermodesulfobacteriota</taxon>
        <taxon>Desulfuromonadia</taxon>
        <taxon>Geobacterales</taxon>
        <taxon>Geobacteraceae</taxon>
        <taxon>Geomesophilobacter</taxon>
    </lineage>
</organism>
<evidence type="ECO:0000256" key="12">
    <source>
        <dbReference type="ARBA" id="ARBA00023075"/>
    </source>
</evidence>
<keyword evidence="17" id="KW-0408">Iron</keyword>
<protein>
    <recommendedName>
        <fullName evidence="17 18">Multifunctional fusion protein</fullName>
    </recommendedName>
    <domain>
        <recommendedName>
            <fullName evidence="17">NADH-quinone oxidoreductase subunit B</fullName>
            <ecNumber evidence="17">7.1.1.-</ecNumber>
        </recommendedName>
        <alternativeName>
            <fullName evidence="17">NADH dehydrogenase I subunit B</fullName>
        </alternativeName>
        <alternativeName>
            <fullName evidence="17">NDH-1 subunit B</fullName>
        </alternativeName>
    </domain>
    <domain>
        <recommendedName>
            <fullName evidence="18">NADH-quinone oxidoreductase subunit D</fullName>
        </recommendedName>
        <alternativeName>
            <fullName evidence="18">NADH dehydrogenase I subunit D</fullName>
        </alternativeName>
        <alternativeName>
            <fullName evidence="18">NDH-1 subunit D</fullName>
        </alternativeName>
    </domain>
</protein>
<feature type="binding site" evidence="17">
    <location>
        <position position="36"/>
    </location>
    <ligand>
        <name>[4Fe-4S] cluster</name>
        <dbReference type="ChEBI" id="CHEBI:49883"/>
    </ligand>
</feature>
<dbReference type="Pfam" id="PF01058">
    <property type="entry name" value="Oxidored_q6"/>
    <property type="match status" value="1"/>
</dbReference>
<evidence type="ECO:0000256" key="4">
    <source>
        <dbReference type="ARBA" id="ARBA00008265"/>
    </source>
</evidence>
<evidence type="ECO:0000256" key="3">
    <source>
        <dbReference type="ARBA" id="ARBA00006408"/>
    </source>
</evidence>
<evidence type="ECO:0000256" key="7">
    <source>
        <dbReference type="ARBA" id="ARBA00022475"/>
    </source>
</evidence>
<dbReference type="PANTHER" id="PTHR11993">
    <property type="entry name" value="NADH-UBIQUINONE OXIDOREDUCTASE 49 KDA SUBUNIT"/>
    <property type="match status" value="1"/>
</dbReference>
<evidence type="ECO:0000256" key="2">
    <source>
        <dbReference type="ARBA" id="ARBA00004515"/>
    </source>
</evidence>
<comment type="subunit">
    <text evidence="15">NDH-1 is composed of about 13 different subunits. Subunits NuoBCD, E, F, and G constitute the peripheral sector of the complex.</text>
</comment>
<comment type="subcellular location">
    <subcellularLocation>
        <location evidence="2">Cell inner membrane</location>
        <topology evidence="2">Peripheral membrane protein</topology>
        <orientation evidence="2">Cytoplasmic side</orientation>
    </subcellularLocation>
    <subcellularLocation>
        <location evidence="17">Cell membrane</location>
        <topology evidence="17">Peripheral membrane protein</topology>
        <orientation evidence="17">Cytoplasmic side</orientation>
    </subcellularLocation>
</comment>
<evidence type="ECO:0000256" key="16">
    <source>
        <dbReference type="ARBA" id="ARBA00047712"/>
    </source>
</evidence>
<dbReference type="PROSITE" id="PS00535">
    <property type="entry name" value="COMPLEX1_49K"/>
    <property type="match status" value="1"/>
</dbReference>
<dbReference type="Gene3D" id="3.30.460.80">
    <property type="entry name" value="NADH:ubiquinone oxidoreductase, 30kDa subunit"/>
    <property type="match status" value="1"/>
</dbReference>
<dbReference type="Pfam" id="PF00346">
    <property type="entry name" value="Complex1_49kDa"/>
    <property type="match status" value="1"/>
</dbReference>
<dbReference type="Gene3D" id="1.10.645.10">
    <property type="entry name" value="Cytochrome-c3 Hydrogenase, chain B"/>
    <property type="match status" value="1"/>
</dbReference>
<evidence type="ECO:0000256" key="8">
    <source>
        <dbReference type="ARBA" id="ARBA00022519"/>
    </source>
</evidence>
<keyword evidence="12 17" id="KW-0830">Ubiquinone</keyword>
<dbReference type="GO" id="GO:0048038">
    <property type="term" value="F:quinone binding"/>
    <property type="evidence" value="ECO:0007669"/>
    <property type="project" value="UniProtKB-KW"/>
</dbReference>
<evidence type="ECO:0000256" key="6">
    <source>
        <dbReference type="ARBA" id="ARBA00022448"/>
    </source>
</evidence>
<comment type="similarity">
    <text evidence="4">In the central section; belongs to the complex I 30 kDa subunit family.</text>
</comment>
<keyword evidence="17" id="KW-0411">Iron-sulfur</keyword>
<dbReference type="NCBIfam" id="TIGR01962">
    <property type="entry name" value="NuoD"/>
    <property type="match status" value="1"/>
</dbReference>
<sequence length="790" mass="90032">MNEEIPNNIILASLDDMINWGRANSLWPMFFGLSCCFVEMMTSFTSRYDVSRFGAEVLRGTPREADLMVIAGTVFKKMAPSILRLYNQMAEPKWVISMGSCANSGGMYDVYSVVQGVNQILPVDVYVPGCPPRPESFLQGLIELQQKIRTQERPARPVLGLEGGTQGTTAPILVDTVTKSRDTRGTGMEAIAIRGSEMQHPYFAAPRSDEMWRPPQPKVDFPDFKLDGELEAAFGNEVRYDRDAADMPTYRVPARLLPEVLRHLKTRSVNPFRRLEDIACADESMRRDRSRFADFTVNYHLTCFDTPGRIRIKTELDGAYPELPSVTPVFPVANWYEREVFDMFGLTFSGHPSQRRILMPDDWEGHPLRKEHPSRATELPPYTFEEAHRHHAVPAGDFFDRVDEETLVLNLGPQHPGTHGVIRFILKLSGEEIVDMDTDIGYHHRGAEKIGERQNWHQFMPYTDRIDYLAGVQNNLAYVNSVETLCGIKVPERALHIRVMLAELFRIANHLVWLGTFAADIGAMTPVFYTFTDREKIFDVIELVTGGRMHPAWFRIGGVAEDLPPQWKEKVQAVLDWLPSRIDEYDRLLTENPIFKARLKGVSALTLDQALEWGISGPNLRACGFDWDLRKKMPYQGYDRFRFEVAIAEGGDCFARYLVRMEEMRQSISIVRQAMEGMPDGRYISDDYRYVLPQKRDTLNDIESLIHHFVNSTRGMSPPKGECYAPIEAPKGENGYFVVSDGIHTAYRMRIRTPSFPHIQALPIMSRGWLVSDFLAIIGSIDFVLADLDR</sequence>
<dbReference type="InterPro" id="IPR037232">
    <property type="entry name" value="NADH_quin_OxRdtase_su_C/D-like"/>
</dbReference>
<comment type="similarity">
    <text evidence="18">Belongs to the complex I 49 kDa subunit family.</text>
</comment>
<evidence type="ECO:0000256" key="5">
    <source>
        <dbReference type="ARBA" id="ARBA00010019"/>
    </source>
</evidence>
<comment type="function">
    <text evidence="1 17">NDH-1 shuttles electrons from NADH, via FMN and iron-sulfur (Fe-S) centers, to quinones in the respiratory chain. The immediate electron acceptor for the enzyme in this species is believed to be ubiquinone. Couples the redox reaction to proton translocation (for every two electrons transferred, four hydrogen ions are translocated across the cytoplasmic membrane), and thus conserves the redox energy in a proton gradient.</text>
</comment>
<dbReference type="InterPro" id="IPR006138">
    <property type="entry name" value="NADH_UQ_OxRdtase_20Kd_su"/>
</dbReference>
<dbReference type="NCBIfam" id="NF004739">
    <property type="entry name" value="PRK06075.1"/>
    <property type="match status" value="1"/>
</dbReference>
<keyword evidence="14" id="KW-0511">Multifunctional enzyme</keyword>